<dbReference type="Gene3D" id="1.10.1200.10">
    <property type="entry name" value="ACP-like"/>
    <property type="match status" value="1"/>
</dbReference>
<accession>A0ABT5LIF8</accession>
<evidence type="ECO:0000313" key="1">
    <source>
        <dbReference type="EMBL" id="MDC9589575.1"/>
    </source>
</evidence>
<dbReference type="EMBL" id="JAQRFI010000018">
    <property type="protein sequence ID" value="MDC9589575.1"/>
    <property type="molecule type" value="Genomic_DNA"/>
</dbReference>
<dbReference type="Proteomes" id="UP001217178">
    <property type="component" value="Unassembled WGS sequence"/>
</dbReference>
<gene>
    <name evidence="1" type="ORF">PSI23_09720</name>
</gene>
<dbReference type="InterPro" id="IPR036736">
    <property type="entry name" value="ACP-like_sf"/>
</dbReference>
<name>A0ABT5LIF8_9GAMM</name>
<sequence length="89" mass="9873">MQTDAVITKLETIARQKLAASLSTNIDATQLDLKENMSDIYGLTSLNKILFITSLCNEMNIDLSNFTEDDLGNMKTLGNVINILNNHIN</sequence>
<organism evidence="1 2">
    <name type="scientific">Xenorhabdus yunnanensis</name>
    <dbReference type="NCBI Taxonomy" id="3025878"/>
    <lineage>
        <taxon>Bacteria</taxon>
        <taxon>Pseudomonadati</taxon>
        <taxon>Pseudomonadota</taxon>
        <taxon>Gammaproteobacteria</taxon>
        <taxon>Enterobacterales</taxon>
        <taxon>Morganellaceae</taxon>
        <taxon>Xenorhabdus</taxon>
    </lineage>
</organism>
<protein>
    <submittedName>
        <fullName evidence="1">Acyl carrier protein</fullName>
    </submittedName>
</protein>
<proteinExistence type="predicted"/>
<keyword evidence="2" id="KW-1185">Reference proteome</keyword>
<comment type="caution">
    <text evidence="1">The sequence shown here is derived from an EMBL/GenBank/DDBJ whole genome shotgun (WGS) entry which is preliminary data.</text>
</comment>
<dbReference type="RefSeq" id="WP_273554897.1">
    <property type="nucleotide sequence ID" value="NZ_JAQRFI010000018.1"/>
</dbReference>
<evidence type="ECO:0000313" key="2">
    <source>
        <dbReference type="Proteomes" id="UP001217178"/>
    </source>
</evidence>
<reference evidence="1 2" key="1">
    <citation type="submission" date="2023-02" db="EMBL/GenBank/DDBJ databases">
        <title>Entomopathogenic bacteria.</title>
        <authorList>
            <person name="Machado R.A."/>
        </authorList>
    </citation>
    <scope>NUCLEOTIDE SEQUENCE [LARGE SCALE GENOMIC DNA]</scope>
    <source>
        <strain evidence="1 2">XENO-10</strain>
    </source>
</reference>